<keyword evidence="6 8" id="KW-1133">Transmembrane helix</keyword>
<dbReference type="InterPro" id="IPR037185">
    <property type="entry name" value="EmrE-like"/>
</dbReference>
<comment type="caution">
    <text evidence="10">The sequence shown here is derived from an EMBL/GenBank/DDBJ whole genome shotgun (WGS) entry which is preliminary data.</text>
</comment>
<comment type="similarity">
    <text evidence="2">Belongs to the EamA transporter family.</text>
</comment>
<evidence type="ECO:0000256" key="3">
    <source>
        <dbReference type="ARBA" id="ARBA00022448"/>
    </source>
</evidence>
<evidence type="ECO:0000259" key="9">
    <source>
        <dbReference type="Pfam" id="PF00892"/>
    </source>
</evidence>
<evidence type="ECO:0000256" key="7">
    <source>
        <dbReference type="ARBA" id="ARBA00023136"/>
    </source>
</evidence>
<feature type="transmembrane region" description="Helical" evidence="8">
    <location>
        <begin position="174"/>
        <end position="195"/>
    </location>
</feature>
<evidence type="ECO:0000256" key="1">
    <source>
        <dbReference type="ARBA" id="ARBA00004651"/>
    </source>
</evidence>
<dbReference type="PANTHER" id="PTHR22911">
    <property type="entry name" value="ACYL-MALONYL CONDENSING ENZYME-RELATED"/>
    <property type="match status" value="1"/>
</dbReference>
<evidence type="ECO:0000256" key="8">
    <source>
        <dbReference type="SAM" id="Phobius"/>
    </source>
</evidence>
<feature type="transmembrane region" description="Helical" evidence="8">
    <location>
        <begin position="67"/>
        <end position="86"/>
    </location>
</feature>
<accession>A0A7Y9R3B0</accession>
<evidence type="ECO:0000256" key="2">
    <source>
        <dbReference type="ARBA" id="ARBA00007362"/>
    </source>
</evidence>
<feature type="transmembrane region" description="Helical" evidence="8">
    <location>
        <begin position="123"/>
        <end position="140"/>
    </location>
</feature>
<dbReference type="Proteomes" id="UP000518288">
    <property type="component" value="Unassembled WGS sequence"/>
</dbReference>
<keyword evidence="5 8" id="KW-0812">Transmembrane</keyword>
<evidence type="ECO:0000313" key="10">
    <source>
        <dbReference type="EMBL" id="NYG34277.1"/>
    </source>
</evidence>
<feature type="transmembrane region" description="Helical" evidence="8">
    <location>
        <begin position="98"/>
        <end position="116"/>
    </location>
</feature>
<feature type="transmembrane region" description="Helical" evidence="8">
    <location>
        <begin position="207"/>
        <end position="227"/>
    </location>
</feature>
<feature type="transmembrane region" description="Helical" evidence="8">
    <location>
        <begin position="263"/>
        <end position="284"/>
    </location>
</feature>
<feature type="domain" description="EamA" evidence="9">
    <location>
        <begin position="3"/>
        <end position="139"/>
    </location>
</feature>
<evidence type="ECO:0000256" key="4">
    <source>
        <dbReference type="ARBA" id="ARBA00022475"/>
    </source>
</evidence>
<dbReference type="InterPro" id="IPR004626">
    <property type="entry name" value="RarD"/>
</dbReference>
<keyword evidence="11" id="KW-1185">Reference proteome</keyword>
<feature type="transmembrane region" description="Helical" evidence="8">
    <location>
        <begin position="37"/>
        <end position="55"/>
    </location>
</feature>
<reference evidence="10 11" key="1">
    <citation type="submission" date="2020-07" db="EMBL/GenBank/DDBJ databases">
        <title>Genomic Encyclopedia of Archaeal and Bacterial Type Strains, Phase II (KMG-II): from individual species to whole genera.</title>
        <authorList>
            <person name="Goeker M."/>
        </authorList>
    </citation>
    <scope>NUCLEOTIDE SEQUENCE [LARGE SCALE GENOMIC DNA]</scope>
    <source>
        <strain evidence="10 11">DSM 21226</strain>
    </source>
</reference>
<proteinExistence type="inferred from homology"/>
<keyword evidence="7 8" id="KW-0472">Membrane</keyword>
<dbReference type="SUPFAM" id="SSF103481">
    <property type="entry name" value="Multidrug resistance efflux transporter EmrE"/>
    <property type="match status" value="2"/>
</dbReference>
<dbReference type="PANTHER" id="PTHR22911:SF137">
    <property type="entry name" value="SOLUTE CARRIER FAMILY 35 MEMBER G2-RELATED"/>
    <property type="match status" value="1"/>
</dbReference>
<dbReference type="AlphaFoldDB" id="A0A7Y9R3B0"/>
<feature type="transmembrane region" description="Helical" evidence="8">
    <location>
        <begin position="12"/>
        <end position="31"/>
    </location>
</feature>
<organism evidence="10 11">
    <name type="scientific">Sphaerotilus montanus</name>
    <dbReference type="NCBI Taxonomy" id="522889"/>
    <lineage>
        <taxon>Bacteria</taxon>
        <taxon>Pseudomonadati</taxon>
        <taxon>Pseudomonadota</taxon>
        <taxon>Betaproteobacteria</taxon>
        <taxon>Burkholderiales</taxon>
        <taxon>Sphaerotilaceae</taxon>
        <taxon>Sphaerotilus</taxon>
    </lineage>
</organism>
<comment type="subcellular location">
    <subcellularLocation>
        <location evidence="1">Cell membrane</location>
        <topology evidence="1">Multi-pass membrane protein</topology>
    </subcellularLocation>
</comment>
<evidence type="ECO:0000313" key="11">
    <source>
        <dbReference type="Proteomes" id="UP000518288"/>
    </source>
</evidence>
<keyword evidence="3" id="KW-0813">Transport</keyword>
<feature type="transmembrane region" description="Helical" evidence="8">
    <location>
        <begin position="239"/>
        <end position="257"/>
    </location>
</feature>
<protein>
    <submittedName>
        <fullName evidence="10">Chloramphenicol-sensitive protein RarD</fullName>
    </submittedName>
</protein>
<dbReference type="EMBL" id="JACCFH010000001">
    <property type="protein sequence ID" value="NYG34277.1"/>
    <property type="molecule type" value="Genomic_DNA"/>
</dbReference>
<gene>
    <name evidence="10" type="ORF">BDD16_003263</name>
</gene>
<dbReference type="Pfam" id="PF00892">
    <property type="entry name" value="EamA"/>
    <property type="match status" value="1"/>
</dbReference>
<keyword evidence="4" id="KW-1003">Cell membrane</keyword>
<evidence type="ECO:0000256" key="5">
    <source>
        <dbReference type="ARBA" id="ARBA00022692"/>
    </source>
</evidence>
<sequence>MRNGILQASLAYVIWGLFPLYFRLLHGVAALEVLAHRVVWSLLFLLGVLTARRHWAWLGPALRNRRVVGLFLASSALIGTNWYVYIWAVSHGRVVDASLGYFITPLVNVVTGWLVLKERLRPAQWGAVATAAAGVAWLTWAQGTPPWIALILAASFSSYGLLRKTATLGALEGLTLETLLLGPLALAGLGWAVAHGQSVFPGAPSDLQGLLMAAGPLTAVPLLLFAGGARRIPLSLLGMLQYIGPTIQLALGVWLFHEPFAGARAQGFVIIWAACALFSAELWWRSRQSATM</sequence>
<feature type="transmembrane region" description="Helical" evidence="8">
    <location>
        <begin position="146"/>
        <end position="162"/>
    </location>
</feature>
<name>A0A7Y9R3B0_9BURK</name>
<dbReference type="NCBIfam" id="TIGR00688">
    <property type="entry name" value="rarD"/>
    <property type="match status" value="1"/>
</dbReference>
<evidence type="ECO:0000256" key="6">
    <source>
        <dbReference type="ARBA" id="ARBA00022989"/>
    </source>
</evidence>
<dbReference type="RefSeq" id="WP_179634948.1">
    <property type="nucleotide sequence ID" value="NZ_CAXYYM010000120.1"/>
</dbReference>
<dbReference type="InterPro" id="IPR000620">
    <property type="entry name" value="EamA_dom"/>
</dbReference>
<dbReference type="GO" id="GO:0005886">
    <property type="term" value="C:plasma membrane"/>
    <property type="evidence" value="ECO:0007669"/>
    <property type="project" value="UniProtKB-SubCell"/>
</dbReference>